<dbReference type="InterPro" id="IPR013955">
    <property type="entry name" value="Rep_factor-A_C"/>
</dbReference>
<evidence type="ECO:0000313" key="15">
    <source>
        <dbReference type="Proteomes" id="UP000422736"/>
    </source>
</evidence>
<comment type="subunit">
    <text evidence="9">Component of the heterotrimeric canonical replication protein A complex (RPA).</text>
</comment>
<dbReference type="Pfam" id="PF01336">
    <property type="entry name" value="tRNA_anti-codon"/>
    <property type="match status" value="1"/>
</dbReference>
<evidence type="ECO:0000259" key="12">
    <source>
        <dbReference type="Pfam" id="PF08646"/>
    </source>
</evidence>
<dbReference type="CDD" id="cd04476">
    <property type="entry name" value="RPA1_DBD_C"/>
    <property type="match status" value="1"/>
</dbReference>
<feature type="compositionally biased region" description="Polar residues" evidence="10">
    <location>
        <begin position="152"/>
        <end position="161"/>
    </location>
</feature>
<evidence type="ECO:0000256" key="7">
    <source>
        <dbReference type="ARBA" id="ARBA00023125"/>
    </source>
</evidence>
<dbReference type="Gene3D" id="2.40.50.140">
    <property type="entry name" value="Nucleic acid-binding proteins"/>
    <property type="match status" value="4"/>
</dbReference>
<dbReference type="InterPro" id="IPR047192">
    <property type="entry name" value="Euk_RPA1_DBD_C"/>
</dbReference>
<reference evidence="14 15" key="1">
    <citation type="submission" date="2016-03" db="EMBL/GenBank/DDBJ databases">
        <title>How can Kluyveromyces marxianus grow so fast - potential evolutionary course in Saccharomyces Complex revealed by comparative genomics.</title>
        <authorList>
            <person name="Mo W."/>
            <person name="Lu W."/>
            <person name="Yang X."/>
            <person name="Qi J."/>
            <person name="Lv H."/>
        </authorList>
    </citation>
    <scope>NUCLEOTIDE SEQUENCE [LARGE SCALE GENOMIC DNA]</scope>
    <source>
        <strain evidence="14 15">FIM1</strain>
    </source>
</reference>
<evidence type="ECO:0000256" key="8">
    <source>
        <dbReference type="ARBA" id="ARBA00023242"/>
    </source>
</evidence>
<evidence type="ECO:0000259" key="13">
    <source>
        <dbReference type="Pfam" id="PF16900"/>
    </source>
</evidence>
<dbReference type="InterPro" id="IPR004591">
    <property type="entry name" value="Rfa1"/>
</dbReference>
<comment type="function">
    <text evidence="9">As part of the replication protein A (RPA/RP-A), a single-stranded DNA-binding heterotrimeric complex, may play an essential role in DNA replication, recombination and repair. Binds and stabilizes single-stranded DNA intermediates, preventing complementary DNA reannealing and recruiting different proteins involved in DNA metabolism.</text>
</comment>
<keyword evidence="4 9" id="KW-0479">Metal-binding</keyword>
<feature type="domain" description="Replication factor A C-terminal" evidence="12">
    <location>
        <begin position="468"/>
        <end position="613"/>
    </location>
</feature>
<keyword evidence="7 9" id="KW-0238">DNA-binding</keyword>
<dbReference type="CDD" id="cd04474">
    <property type="entry name" value="RPA1_DBD_A"/>
    <property type="match status" value="1"/>
</dbReference>
<protein>
    <recommendedName>
        <fullName evidence="9">Replication protein A subunit</fullName>
    </recommendedName>
</protein>
<feature type="domain" description="OB" evidence="11">
    <location>
        <begin position="202"/>
        <end position="271"/>
    </location>
</feature>
<keyword evidence="5 9" id="KW-0863">Zinc-finger</keyword>
<keyword evidence="3 9" id="KW-0235">DNA replication</keyword>
<dbReference type="Pfam" id="PF08646">
    <property type="entry name" value="Rep_fac-A_C"/>
    <property type="match status" value="1"/>
</dbReference>
<dbReference type="InterPro" id="IPR031657">
    <property type="entry name" value="REPA_OB_2"/>
</dbReference>
<evidence type="ECO:0000256" key="10">
    <source>
        <dbReference type="SAM" id="MobiDB-lite"/>
    </source>
</evidence>
<evidence type="ECO:0000256" key="3">
    <source>
        <dbReference type="ARBA" id="ARBA00022705"/>
    </source>
</evidence>
<dbReference type="InterPro" id="IPR004365">
    <property type="entry name" value="NA-bd_OB_tRNA"/>
</dbReference>
<evidence type="ECO:0000256" key="6">
    <source>
        <dbReference type="ARBA" id="ARBA00022833"/>
    </source>
</evidence>
<evidence type="ECO:0000256" key="5">
    <source>
        <dbReference type="ARBA" id="ARBA00022771"/>
    </source>
</evidence>
<proteinExistence type="inferred from homology"/>
<dbReference type="CDD" id="cd04477">
    <property type="entry name" value="RPA1N"/>
    <property type="match status" value="1"/>
</dbReference>
<evidence type="ECO:0000256" key="4">
    <source>
        <dbReference type="ARBA" id="ARBA00022723"/>
    </source>
</evidence>
<evidence type="ECO:0000256" key="9">
    <source>
        <dbReference type="RuleBase" id="RU364130"/>
    </source>
</evidence>
<accession>A0ABX6ENF7</accession>
<dbReference type="Pfam" id="PF16900">
    <property type="entry name" value="REPA_OB_2"/>
    <property type="match status" value="1"/>
</dbReference>
<keyword evidence="15" id="KW-1185">Reference proteome</keyword>
<dbReference type="NCBIfam" id="TIGR00617">
    <property type="entry name" value="rpa1"/>
    <property type="match status" value="1"/>
</dbReference>
<dbReference type="PANTHER" id="PTHR47165:SF4">
    <property type="entry name" value="OS03G0429900 PROTEIN"/>
    <property type="match status" value="1"/>
</dbReference>
<evidence type="ECO:0000256" key="2">
    <source>
        <dbReference type="ARBA" id="ARBA00005690"/>
    </source>
</evidence>
<dbReference type="SUPFAM" id="SSF50249">
    <property type="entry name" value="Nucleic acid-binding proteins"/>
    <property type="match status" value="4"/>
</dbReference>
<evidence type="ECO:0000256" key="1">
    <source>
        <dbReference type="ARBA" id="ARBA00004123"/>
    </source>
</evidence>
<dbReference type="EMBL" id="CP015054">
    <property type="protein sequence ID" value="QGN13745.1"/>
    <property type="molecule type" value="Genomic_DNA"/>
</dbReference>
<sequence length="621" mass="69175">MGVQLLEGDLLDIFRIPERYNNPVGGIYQVVQTKKGETNAKKNLILINDGKYHVKALLRNKAAETAQQAELERGDVFKVLSAECAVIKEKKKFVLLVDEIEILSRGLDLFNSSTEFVDAYLAEHMNELVTLTENGATPSEAASATSSMSSKVAPTSTSNIPAPQARAVPQMKPRGGNGNSSASQSSRPIFAIEQISPYQNNWTIKARVSFKGDLKKWQNNRGEGYILNVNLLDSSGEIRATAFNDNAVKFNEILQEGKAYFVSKARVQPAKPQFSNLKHPYELSLERDCVVEECMNEDANDVPEMHFNFIKLNDVNNVEKNTAIDVVGILKSVGPHFELAAKSGKKFDRRDVELVDDSGACISLGLWGEQAIKFNLPEGSVVALKGVRVTDFNGKSLSMGNTSSLFANPDIQEAYTLKGWYDANASNTTFKALKTEGGSGDSSKFIAERTTIAKAIESNLGRSEKGDYFSVKAAISFLKVDNFAYPACLNEGCQKKVILQSDNTWRCEKCDMNHPHPKYRYMLTISIMDQTGQIWLTLFNDQAEQLLGVSANELTELKESNNQAFVALTQKVQMNEYDFRIRAREDNYNNETRIRYTVSNLHELKWKAEADFLANELLKAL</sequence>
<dbReference type="Proteomes" id="UP000422736">
    <property type="component" value="Chromosome 1"/>
</dbReference>
<dbReference type="CDD" id="cd04475">
    <property type="entry name" value="RPA1_DBD_B"/>
    <property type="match status" value="1"/>
</dbReference>
<feature type="region of interest" description="Disordered" evidence="10">
    <location>
        <begin position="137"/>
        <end position="186"/>
    </location>
</feature>
<feature type="domain" description="Replication protein A OB" evidence="13">
    <location>
        <begin position="312"/>
        <end position="408"/>
    </location>
</feature>
<gene>
    <name evidence="14" type="primary">RFA1</name>
    <name evidence="14" type="ORF">FIM1_389</name>
</gene>
<comment type="similarity">
    <text evidence="2 9">Belongs to the replication factor A protein 1 family.</text>
</comment>
<evidence type="ECO:0000313" key="14">
    <source>
        <dbReference type="EMBL" id="QGN13745.1"/>
    </source>
</evidence>
<name>A0ABX6ENF7_KLUMA</name>
<feature type="compositionally biased region" description="Low complexity" evidence="10">
    <location>
        <begin position="137"/>
        <end position="150"/>
    </location>
</feature>
<dbReference type="InterPro" id="IPR007199">
    <property type="entry name" value="Rep_factor-A_N"/>
</dbReference>
<comment type="subcellular location">
    <subcellularLocation>
        <location evidence="1 9">Nucleus</location>
    </subcellularLocation>
</comment>
<dbReference type="InterPro" id="IPR012340">
    <property type="entry name" value="NA-bd_OB-fold"/>
</dbReference>
<dbReference type="PANTHER" id="PTHR47165">
    <property type="entry name" value="OS03G0429900 PROTEIN"/>
    <property type="match status" value="1"/>
</dbReference>
<keyword evidence="8 9" id="KW-0539">Nucleus</keyword>
<keyword evidence="6 9" id="KW-0862">Zinc</keyword>
<organism evidence="14 15">
    <name type="scientific">Kluyveromyces marxianus</name>
    <name type="common">Yeast</name>
    <name type="synonym">Candida kefyr</name>
    <dbReference type="NCBI Taxonomy" id="4911"/>
    <lineage>
        <taxon>Eukaryota</taxon>
        <taxon>Fungi</taxon>
        <taxon>Dikarya</taxon>
        <taxon>Ascomycota</taxon>
        <taxon>Saccharomycotina</taxon>
        <taxon>Saccharomycetes</taxon>
        <taxon>Saccharomycetales</taxon>
        <taxon>Saccharomycetaceae</taxon>
        <taxon>Kluyveromyces</taxon>
    </lineage>
</organism>
<evidence type="ECO:0000259" key="11">
    <source>
        <dbReference type="Pfam" id="PF01336"/>
    </source>
</evidence>